<dbReference type="InterPro" id="IPR043472">
    <property type="entry name" value="Macro_dom-like"/>
</dbReference>
<comment type="caution">
    <text evidence="3">The sequence shown here is derived from an EMBL/GenBank/DDBJ whole genome shotgun (WGS) entry which is preliminary data.</text>
</comment>
<organism evidence="3">
    <name type="scientific">Thiolapillus brandeum</name>
    <dbReference type="NCBI Taxonomy" id="1076588"/>
    <lineage>
        <taxon>Bacteria</taxon>
        <taxon>Pseudomonadati</taxon>
        <taxon>Pseudomonadota</taxon>
        <taxon>Gammaproteobacteria</taxon>
        <taxon>Chromatiales</taxon>
        <taxon>Sedimenticolaceae</taxon>
        <taxon>Thiolapillus</taxon>
    </lineage>
</organism>
<reference evidence="3" key="1">
    <citation type="journal article" date="2020" name="mSystems">
        <title>Genome- and Community-Level Interaction Insights into Carbon Utilization and Element Cycling Functions of Hydrothermarchaeota in Hydrothermal Sediment.</title>
        <authorList>
            <person name="Zhou Z."/>
            <person name="Liu Y."/>
            <person name="Xu W."/>
            <person name="Pan J."/>
            <person name="Luo Z.H."/>
            <person name="Li M."/>
        </authorList>
    </citation>
    <scope>NUCLEOTIDE SEQUENCE [LARGE SCALE GENOMIC DNA]</scope>
    <source>
        <strain evidence="3">HyVt-458</strain>
    </source>
</reference>
<accession>A0A831WC59</accession>
<dbReference type="InterPro" id="IPR050892">
    <property type="entry name" value="ADP-ribose_metab_enzymes"/>
</dbReference>
<dbReference type="PANTHER" id="PTHR12521">
    <property type="entry name" value="PROTEIN C6ORF130"/>
    <property type="match status" value="1"/>
</dbReference>
<dbReference type="PANTHER" id="PTHR12521:SF0">
    <property type="entry name" value="ADP-RIBOSE GLYCOHYDROLASE OARD1"/>
    <property type="match status" value="1"/>
</dbReference>
<feature type="domain" description="Macro" evidence="2">
    <location>
        <begin position="1"/>
        <end position="161"/>
    </location>
</feature>
<dbReference type="GO" id="GO:0140291">
    <property type="term" value="P:peptidyl-glutamate ADP-deribosylation"/>
    <property type="evidence" value="ECO:0007669"/>
    <property type="project" value="TreeGrafter"/>
</dbReference>
<dbReference type="InterPro" id="IPR002589">
    <property type="entry name" value="Macro_dom"/>
</dbReference>
<dbReference type="SMART" id="SM00506">
    <property type="entry name" value="A1pp"/>
    <property type="match status" value="1"/>
</dbReference>
<protein>
    <submittedName>
        <fullName evidence="3">Appr-1-p processing protein</fullName>
    </submittedName>
</protein>
<dbReference type="AlphaFoldDB" id="A0A831WC59"/>
<dbReference type="Gene3D" id="3.40.220.10">
    <property type="entry name" value="Leucine Aminopeptidase, subunit E, domain 1"/>
    <property type="match status" value="1"/>
</dbReference>
<evidence type="ECO:0000256" key="1">
    <source>
        <dbReference type="ARBA" id="ARBA00035885"/>
    </source>
</evidence>
<evidence type="ECO:0000259" key="2">
    <source>
        <dbReference type="PROSITE" id="PS51154"/>
    </source>
</evidence>
<sequence>MIKQVEGDILLTRAQVIAHGIAAMDPMNRGLAKSLHEKYPAMHKDFHHWCHQHHPKPGEAWMWGGPDGLRIVNLITQDGGYGHGSKPSHATVQHVNHALKALHKMATKEKFTSIALPRLATGVGGLDWNEVEPLIKKHLGDLDIPVYVYTVYHAGRQAKED</sequence>
<evidence type="ECO:0000313" key="3">
    <source>
        <dbReference type="EMBL" id="HEC07235.1"/>
    </source>
</evidence>
<proteinExistence type="predicted"/>
<comment type="catalytic activity">
    <reaction evidence="1">
        <text>an N-(ADP-alpha-D-ribosyl)-thymidine in DNA + H2O = a thymidine in DNA + ADP-D-ribose</text>
        <dbReference type="Rhea" id="RHEA:71655"/>
        <dbReference type="Rhea" id="RHEA-COMP:13556"/>
        <dbReference type="Rhea" id="RHEA-COMP:18051"/>
        <dbReference type="ChEBI" id="CHEBI:15377"/>
        <dbReference type="ChEBI" id="CHEBI:57967"/>
        <dbReference type="ChEBI" id="CHEBI:137386"/>
        <dbReference type="ChEBI" id="CHEBI:191199"/>
    </reaction>
    <physiologicalReaction direction="left-to-right" evidence="1">
        <dbReference type="Rhea" id="RHEA:71656"/>
    </physiologicalReaction>
</comment>
<name>A0A831WC59_9GAMM</name>
<dbReference type="SUPFAM" id="SSF52949">
    <property type="entry name" value="Macro domain-like"/>
    <property type="match status" value="1"/>
</dbReference>
<gene>
    <name evidence="3" type="ORF">ENJ12_10305</name>
</gene>
<dbReference type="PROSITE" id="PS51154">
    <property type="entry name" value="MACRO"/>
    <property type="match status" value="1"/>
</dbReference>
<dbReference type="EMBL" id="DRLF01000354">
    <property type="protein sequence ID" value="HEC07235.1"/>
    <property type="molecule type" value="Genomic_DNA"/>
</dbReference>
<dbReference type="Pfam" id="PF01661">
    <property type="entry name" value="Macro"/>
    <property type="match status" value="1"/>
</dbReference>
<dbReference type="Proteomes" id="UP000886339">
    <property type="component" value="Unassembled WGS sequence"/>
</dbReference>